<evidence type="ECO:0000256" key="5">
    <source>
        <dbReference type="ARBA" id="ARBA00023002"/>
    </source>
</evidence>
<feature type="region of interest" description="Disordered" evidence="6">
    <location>
        <begin position="636"/>
        <end position="686"/>
    </location>
</feature>
<dbReference type="SUPFAM" id="SSF47203">
    <property type="entry name" value="Acyl-CoA dehydrogenase C-terminal domain-like"/>
    <property type="match status" value="2"/>
</dbReference>
<evidence type="ECO:0000259" key="9">
    <source>
        <dbReference type="Pfam" id="PF02771"/>
    </source>
</evidence>
<evidence type="ECO:0000256" key="3">
    <source>
        <dbReference type="ARBA" id="ARBA00022630"/>
    </source>
</evidence>
<dbReference type="Gene3D" id="2.40.110.10">
    <property type="entry name" value="Butyryl-CoA Dehydrogenase, subunit A, domain 2"/>
    <property type="match status" value="1"/>
</dbReference>
<feature type="domain" description="Acyl-CoA oxidase/dehydrogenase middle" evidence="8">
    <location>
        <begin position="130"/>
        <end position="239"/>
    </location>
</feature>
<keyword evidence="5" id="KW-0560">Oxidoreductase</keyword>
<feature type="domain" description="Acyl-CoA dehydrogenase/oxidase N-terminal" evidence="9">
    <location>
        <begin position="47"/>
        <end position="126"/>
    </location>
</feature>
<keyword evidence="3" id="KW-0285">Flavoprotein</keyword>
<dbReference type="Proteomes" id="UP001500755">
    <property type="component" value="Unassembled WGS sequence"/>
</dbReference>
<protein>
    <submittedName>
        <fullName evidence="11">Acyl-CoA dehydrogenase</fullName>
    </submittedName>
</protein>
<accession>A0ABN2TMX2</accession>
<dbReference type="Gene3D" id="1.20.140.10">
    <property type="entry name" value="Butyryl-CoA Dehydrogenase, subunit A, domain 3"/>
    <property type="match status" value="2"/>
</dbReference>
<evidence type="ECO:0000313" key="12">
    <source>
        <dbReference type="Proteomes" id="UP001500755"/>
    </source>
</evidence>
<dbReference type="InterPro" id="IPR012258">
    <property type="entry name" value="Acyl-CoA_oxidase"/>
</dbReference>
<dbReference type="SUPFAM" id="SSF56645">
    <property type="entry name" value="Acyl-CoA dehydrogenase NM domain-like"/>
    <property type="match status" value="1"/>
</dbReference>
<reference evidence="11 12" key="1">
    <citation type="journal article" date="2019" name="Int. J. Syst. Evol. Microbiol.">
        <title>The Global Catalogue of Microorganisms (GCM) 10K type strain sequencing project: providing services to taxonomists for standard genome sequencing and annotation.</title>
        <authorList>
            <consortium name="The Broad Institute Genomics Platform"/>
            <consortium name="The Broad Institute Genome Sequencing Center for Infectious Disease"/>
            <person name="Wu L."/>
            <person name="Ma J."/>
        </authorList>
    </citation>
    <scope>NUCLEOTIDE SEQUENCE [LARGE SCALE GENOMIC DNA]</scope>
    <source>
        <strain evidence="11 12">JCM 14546</strain>
    </source>
</reference>
<keyword evidence="4" id="KW-0274">FAD</keyword>
<keyword evidence="12" id="KW-1185">Reference proteome</keyword>
<evidence type="ECO:0000256" key="2">
    <source>
        <dbReference type="ARBA" id="ARBA00006288"/>
    </source>
</evidence>
<feature type="compositionally biased region" description="Basic and acidic residues" evidence="6">
    <location>
        <begin position="640"/>
        <end position="670"/>
    </location>
</feature>
<comment type="caution">
    <text evidence="11">The sequence shown here is derived from an EMBL/GenBank/DDBJ whole genome shotgun (WGS) entry which is preliminary data.</text>
</comment>
<evidence type="ECO:0000259" key="8">
    <source>
        <dbReference type="Pfam" id="PF02770"/>
    </source>
</evidence>
<evidence type="ECO:0000256" key="6">
    <source>
        <dbReference type="SAM" id="MobiDB-lite"/>
    </source>
</evidence>
<dbReference type="RefSeq" id="WP_344310722.1">
    <property type="nucleotide sequence ID" value="NZ_BAAANO010000035.1"/>
</dbReference>
<name>A0ABN2TMX2_9MICO</name>
<dbReference type="InterPro" id="IPR013786">
    <property type="entry name" value="AcylCoA_DH/ox_N"/>
</dbReference>
<dbReference type="Pfam" id="PF22924">
    <property type="entry name" value="ACOX_C_alpha1"/>
    <property type="match status" value="1"/>
</dbReference>
<dbReference type="InterPro" id="IPR009100">
    <property type="entry name" value="AcylCoA_DH/oxidase_NM_dom_sf"/>
</dbReference>
<dbReference type="Pfam" id="PF02770">
    <property type="entry name" value="Acyl-CoA_dh_M"/>
    <property type="match status" value="1"/>
</dbReference>
<dbReference type="Pfam" id="PF02771">
    <property type="entry name" value="Acyl-CoA_dh_N"/>
    <property type="match status" value="1"/>
</dbReference>
<dbReference type="EMBL" id="BAAANO010000035">
    <property type="protein sequence ID" value="GAA2014699.1"/>
    <property type="molecule type" value="Genomic_DNA"/>
</dbReference>
<dbReference type="InterPro" id="IPR036250">
    <property type="entry name" value="AcylCo_DH-like_C"/>
</dbReference>
<evidence type="ECO:0000259" key="10">
    <source>
        <dbReference type="Pfam" id="PF22924"/>
    </source>
</evidence>
<organism evidence="11 12">
    <name type="scientific">Brevibacterium samyangense</name>
    <dbReference type="NCBI Taxonomy" id="366888"/>
    <lineage>
        <taxon>Bacteria</taxon>
        <taxon>Bacillati</taxon>
        <taxon>Actinomycetota</taxon>
        <taxon>Actinomycetes</taxon>
        <taxon>Micrococcales</taxon>
        <taxon>Brevibacteriaceae</taxon>
        <taxon>Brevibacterium</taxon>
    </lineage>
</organism>
<comment type="similarity">
    <text evidence="2">Belongs to the acyl-CoA oxidase family.</text>
</comment>
<feature type="domain" description="Acyl-CoA oxidase C-alpha1" evidence="10">
    <location>
        <begin position="275"/>
        <end position="434"/>
    </location>
</feature>
<feature type="compositionally biased region" description="Basic residues" evidence="6">
    <location>
        <begin position="671"/>
        <end position="686"/>
    </location>
</feature>
<dbReference type="InterPro" id="IPR046373">
    <property type="entry name" value="Acyl-CoA_Oxase/DH_mid-dom_sf"/>
</dbReference>
<proteinExistence type="inferred from homology"/>
<dbReference type="Pfam" id="PF01756">
    <property type="entry name" value="ACOX"/>
    <property type="match status" value="1"/>
</dbReference>
<evidence type="ECO:0000256" key="4">
    <source>
        <dbReference type="ARBA" id="ARBA00022827"/>
    </source>
</evidence>
<dbReference type="InterPro" id="IPR055060">
    <property type="entry name" value="ACOX_C_alpha1"/>
</dbReference>
<evidence type="ECO:0000259" key="7">
    <source>
        <dbReference type="Pfam" id="PF01756"/>
    </source>
</evidence>
<dbReference type="PANTHER" id="PTHR10909">
    <property type="entry name" value="ELECTRON TRANSPORT OXIDOREDUCTASE"/>
    <property type="match status" value="1"/>
</dbReference>
<dbReference type="Gene3D" id="1.10.540.10">
    <property type="entry name" value="Acyl-CoA dehydrogenase/oxidase, N-terminal domain"/>
    <property type="match status" value="1"/>
</dbReference>
<dbReference type="InterPro" id="IPR037069">
    <property type="entry name" value="AcylCoA_DH/ox_N_sf"/>
</dbReference>
<dbReference type="InterPro" id="IPR006091">
    <property type="entry name" value="Acyl-CoA_Oxase/DH_mid-dom"/>
</dbReference>
<evidence type="ECO:0000256" key="1">
    <source>
        <dbReference type="ARBA" id="ARBA00001974"/>
    </source>
</evidence>
<dbReference type="PIRSF" id="PIRSF000168">
    <property type="entry name" value="Acyl-CoA_oxidase"/>
    <property type="match status" value="1"/>
</dbReference>
<dbReference type="InterPro" id="IPR002655">
    <property type="entry name" value="Acyl-CoA_oxidase_C"/>
</dbReference>
<comment type="cofactor">
    <cofactor evidence="1">
        <name>FAD</name>
        <dbReference type="ChEBI" id="CHEBI:57692"/>
    </cofactor>
</comment>
<sequence>MTIDPTLLRAVLDGDYASARAEGRSFVRQPGAVIDEEAPLAEIRDATLRGTRALGETGQPLLPLPPELGGEDEHAGYVAAFEELVASSPSVQIKAGVQYGLFGGAIQHLGNAEQHRAWLVPAARGELLGSFAMTEIGHGSDVAAVGTTATYDPDTEEFVVHTPFRAATKEYIGNAAAHARAAVVFAQLVTRGVNHGVHAFFVPVRTDAGEVLPGVTVEDDGAKGGLRGVDNGRFAFDSVRIPRTHLLDRYGSVAPDGTYSSPIESPGRRFFTMLGTLVQGRVSLDGASTVGAKLGLDIAIRYALERRQFTGAKETEEVVLLDYRRHQRRLMPALARTWANALAHNDLLASFQTVFSGEDDSDEARQLLETQAAGYKALSTWDALDILQECREACGGAGFIAENRLVGLRRDLDVYATFEGDNTVLLQLVGKRLLGDYAAELRHLDIGGVARFIGTQAAEHSLYRSGMANVGRTIGDVFTPALNAKRIRSGKLQEALLESRVEAMVAELAGNLRPAARMPAEKAAALVNENQNLLIETARAYVELRKWQALDRAFRAFRDDHPEAPETTVFRRLRDLHGLSLIDEHLGWHIMYGRLSMNRARQIGPTIDRLCAKLAADALPLVEAFGYGQEHRRATISSGIEKERQDEAREYYRQARARADHPVDEKVLHAERKKAAKKAKSRSTQR</sequence>
<evidence type="ECO:0000313" key="11">
    <source>
        <dbReference type="EMBL" id="GAA2014699.1"/>
    </source>
</evidence>
<dbReference type="PANTHER" id="PTHR10909:SF382">
    <property type="entry name" value="ACYL-COENZYME A OXIDASE"/>
    <property type="match status" value="1"/>
</dbReference>
<feature type="domain" description="Acyl-CoA oxidase C-terminal" evidence="7">
    <location>
        <begin position="500"/>
        <end position="627"/>
    </location>
</feature>
<gene>
    <name evidence="11" type="ORF">GCM10009755_28040</name>
</gene>